<keyword evidence="3" id="KW-1185">Reference proteome</keyword>
<comment type="caution">
    <text evidence="2">The sequence shown here is derived from an EMBL/GenBank/DDBJ whole genome shotgun (WGS) entry which is preliminary data.</text>
</comment>
<feature type="compositionally biased region" description="Acidic residues" evidence="1">
    <location>
        <begin position="98"/>
        <end position="113"/>
    </location>
</feature>
<feature type="region of interest" description="Disordered" evidence="1">
    <location>
        <begin position="1"/>
        <end position="32"/>
    </location>
</feature>
<feature type="compositionally biased region" description="Basic and acidic residues" evidence="1">
    <location>
        <begin position="84"/>
        <end position="96"/>
    </location>
</feature>
<evidence type="ECO:0000313" key="2">
    <source>
        <dbReference type="EMBL" id="PFX19077.1"/>
    </source>
</evidence>
<reference evidence="3" key="1">
    <citation type="journal article" date="2017" name="bioRxiv">
        <title>Comparative analysis of the genomes of Stylophora pistillata and Acropora digitifera provides evidence for extensive differences between species of corals.</title>
        <authorList>
            <person name="Voolstra C.R."/>
            <person name="Li Y."/>
            <person name="Liew Y.J."/>
            <person name="Baumgarten S."/>
            <person name="Zoccola D."/>
            <person name="Flot J.-F."/>
            <person name="Tambutte S."/>
            <person name="Allemand D."/>
            <person name="Aranda M."/>
        </authorList>
    </citation>
    <scope>NUCLEOTIDE SEQUENCE [LARGE SCALE GENOMIC DNA]</scope>
</reference>
<dbReference type="AlphaFoldDB" id="A0A2B4RRU6"/>
<evidence type="ECO:0000313" key="3">
    <source>
        <dbReference type="Proteomes" id="UP000225706"/>
    </source>
</evidence>
<organism evidence="2 3">
    <name type="scientific">Stylophora pistillata</name>
    <name type="common">Smooth cauliflower coral</name>
    <dbReference type="NCBI Taxonomy" id="50429"/>
    <lineage>
        <taxon>Eukaryota</taxon>
        <taxon>Metazoa</taxon>
        <taxon>Cnidaria</taxon>
        <taxon>Anthozoa</taxon>
        <taxon>Hexacorallia</taxon>
        <taxon>Scleractinia</taxon>
        <taxon>Astrocoeniina</taxon>
        <taxon>Pocilloporidae</taxon>
        <taxon>Stylophora</taxon>
    </lineage>
</organism>
<proteinExistence type="predicted"/>
<name>A0A2B4RRU6_STYPI</name>
<gene>
    <name evidence="2" type="ORF">AWC38_SpisGene16526</name>
</gene>
<protein>
    <submittedName>
        <fullName evidence="2">Uncharacterized protein</fullName>
    </submittedName>
</protein>
<feature type="compositionally biased region" description="Basic and acidic residues" evidence="1">
    <location>
        <begin position="115"/>
        <end position="131"/>
    </location>
</feature>
<accession>A0A2B4RRU6</accession>
<feature type="region of interest" description="Disordered" evidence="1">
    <location>
        <begin position="82"/>
        <end position="131"/>
    </location>
</feature>
<dbReference type="EMBL" id="LSMT01000378">
    <property type="protein sequence ID" value="PFX19077.1"/>
    <property type="molecule type" value="Genomic_DNA"/>
</dbReference>
<dbReference type="Proteomes" id="UP000225706">
    <property type="component" value="Unassembled WGS sequence"/>
</dbReference>
<evidence type="ECO:0000256" key="1">
    <source>
        <dbReference type="SAM" id="MobiDB-lite"/>
    </source>
</evidence>
<dbReference type="OrthoDB" id="5986938at2759"/>
<sequence length="326" mass="36656">MAGKRSSDNMSPHNARLTAESEKEDEDTLLRDDDVNNSVLRTISVASAKANDSLESTLLKLNDNMLSVSQSMSSMQETLARFADGQRHSKRPRVDVLSDSDTDSNNDASESDSDTLLKKGEKTYPTRESKDDLLDTIANDLNADEQTDQDVSDKLAKLVNKRWSEKLTSDKLSEKLKKHSRPGNLGSLDRVMFIVNDLLKTTKPGKECTKVEFLSFDEDPRICVVVVDFSRIAPTIEYTKGQLDETVETMSPINRLKADLQEDGRLWLLNMNASEYQCQGLEDLLCNYVEALKTTIDRRFEESLPVVSAWSIFDPLKVPNKDHPGF</sequence>